<evidence type="ECO:0000313" key="4">
    <source>
        <dbReference type="EMBL" id="AIB09732.1"/>
    </source>
</evidence>
<sequence>MPKPANFGKIAVKAMQPFKILERDNIRRKMKDTFNKVLKDMISKLDAKKAVMKALKEAERLAAIAVRLAKQEAEKAARLTQEQAKKLLATKEGKIGVAAMNAVLEKSSPGFKASASDGRIHGICERI</sequence>
<dbReference type="Proteomes" id="UP000243670">
    <property type="component" value="Nucleomorph 1"/>
</dbReference>
<accession>A0A060DAP3</accession>
<evidence type="ECO:0000313" key="7">
    <source>
        <dbReference type="Proteomes" id="UP000243670"/>
    </source>
</evidence>
<evidence type="ECO:0000313" key="5">
    <source>
        <dbReference type="EMBL" id="AIB09884.1"/>
    </source>
</evidence>
<keyword evidence="1" id="KW-0175">Coiled coil</keyword>
<dbReference type="EMBL" id="CP006628">
    <property type="protein sequence ID" value="AIB09732.1"/>
    <property type="molecule type" value="Genomic_DNA"/>
</dbReference>
<evidence type="ECO:0000256" key="1">
    <source>
        <dbReference type="SAM" id="Coils"/>
    </source>
</evidence>
<dbReference type="Proteomes" id="UP000243670">
    <property type="component" value="Nucleomorph 3"/>
</dbReference>
<keyword evidence="4" id="KW-0542">Nucleomorph</keyword>
<reference evidence="4 7" key="1">
    <citation type="journal article" date="2014" name="BMC Genomics">
        <title>Nucleomorph and plastid genome sequences of the chlorarachniophyte Lotharella oceanica: convergent reductive evolution and frequent recombination in nucleomorph-bearing algae.</title>
        <authorList>
            <person name="Tanifuji G."/>
            <person name="Onodera N.T."/>
            <person name="Brown M.W."/>
            <person name="Curtis B.A."/>
            <person name="Roger A.J."/>
            <person name="Ka-Shu Wong G."/>
            <person name="Melkonian M."/>
            <person name="Archibald J.M."/>
        </authorList>
    </citation>
    <scope>NUCLEOTIDE SEQUENCE [LARGE SCALE GENOMIC DNA]</scope>
    <source>
        <strain evidence="4 7">CCMP622</strain>
    </source>
</reference>
<protein>
    <submittedName>
        <fullName evidence="4">Uncharacterized protein</fullName>
    </submittedName>
</protein>
<feature type="coiled-coil region" evidence="1">
    <location>
        <begin position="38"/>
        <end position="90"/>
    </location>
</feature>
<dbReference type="EMBL" id="CP006628">
    <property type="protein sequence ID" value="AIB09884.1"/>
    <property type="molecule type" value="Genomic_DNA"/>
</dbReference>
<evidence type="ECO:0000313" key="6">
    <source>
        <dbReference type="EMBL" id="AIB10073.1"/>
    </source>
</evidence>
<name>A0A060DAP3_9EUKA</name>
<dbReference type="EMBL" id="CP006629">
    <property type="protein sequence ID" value="AIB10073.1"/>
    <property type="molecule type" value="Genomic_DNA"/>
</dbReference>
<dbReference type="Proteomes" id="UP000243670">
    <property type="component" value="Nucleomorph 2"/>
</dbReference>
<dbReference type="AlphaFoldDB" id="A0A060DAP3"/>
<organism evidence="4 7">
    <name type="scientific">Lotharella oceanica</name>
    <dbReference type="NCBI Taxonomy" id="641309"/>
    <lineage>
        <taxon>Eukaryota</taxon>
        <taxon>Sar</taxon>
        <taxon>Rhizaria</taxon>
        <taxon>Cercozoa</taxon>
        <taxon>Chlorarachniophyceae</taxon>
        <taxon>Lotharella</taxon>
    </lineage>
</organism>
<dbReference type="EMBL" id="CP006627">
    <property type="protein sequence ID" value="AIB09681.1"/>
    <property type="molecule type" value="Genomic_DNA"/>
</dbReference>
<geneLocation type="nucleomorph" evidence="4"/>
<dbReference type="EMBL" id="CP006627">
    <property type="protein sequence ID" value="AIB09516.1"/>
    <property type="molecule type" value="Genomic_DNA"/>
</dbReference>
<gene>
    <name evidence="3" type="ORF">M951_chr1202</name>
    <name evidence="2" type="ORF">M951_chr129</name>
    <name evidence="5" type="ORF">M951_chr2192</name>
    <name evidence="4" type="ORF">M951_chr229</name>
    <name evidence="6" type="ORF">M951_chr3176</name>
</gene>
<evidence type="ECO:0000313" key="2">
    <source>
        <dbReference type="EMBL" id="AIB09516.1"/>
    </source>
</evidence>
<evidence type="ECO:0000313" key="3">
    <source>
        <dbReference type="EMBL" id="AIB09681.1"/>
    </source>
</evidence>
<proteinExistence type="predicted"/>